<evidence type="ECO:0000256" key="1">
    <source>
        <dbReference type="ARBA" id="ARBA00004651"/>
    </source>
</evidence>
<reference evidence="7 8" key="1">
    <citation type="submission" date="2019-09" db="EMBL/GenBank/DDBJ databases">
        <title>Flavobacterium sp. nov., isolated from glacier ice.</title>
        <authorList>
            <person name="Liu Q."/>
        </authorList>
    </citation>
    <scope>NUCLEOTIDE SEQUENCE [LARGE SCALE GENOMIC DNA]</scope>
    <source>
        <strain evidence="7 8">NBRC 112527</strain>
    </source>
</reference>
<keyword evidence="8" id="KW-1185">Reference proteome</keyword>
<feature type="transmembrane region" description="Helical" evidence="6">
    <location>
        <begin position="459"/>
        <end position="475"/>
    </location>
</feature>
<feature type="transmembrane region" description="Helical" evidence="6">
    <location>
        <begin position="79"/>
        <end position="101"/>
    </location>
</feature>
<evidence type="ECO:0000256" key="6">
    <source>
        <dbReference type="SAM" id="Phobius"/>
    </source>
</evidence>
<keyword evidence="3 6" id="KW-0812">Transmembrane</keyword>
<feature type="transmembrane region" description="Helical" evidence="6">
    <location>
        <begin position="435"/>
        <end position="453"/>
    </location>
</feature>
<name>A0A7J5AHN6_9FLAO</name>
<dbReference type="RefSeq" id="WP_151107024.1">
    <property type="nucleotide sequence ID" value="NZ_WAEM01000002.1"/>
</dbReference>
<keyword evidence="2" id="KW-1003">Cell membrane</keyword>
<dbReference type="Proteomes" id="UP000490922">
    <property type="component" value="Unassembled WGS sequence"/>
</dbReference>
<dbReference type="EMBL" id="WAEM01000002">
    <property type="protein sequence ID" value="KAB1157030.1"/>
    <property type="molecule type" value="Genomic_DNA"/>
</dbReference>
<feature type="transmembrane region" description="Helical" evidence="6">
    <location>
        <begin position="229"/>
        <end position="246"/>
    </location>
</feature>
<feature type="transmembrane region" description="Helical" evidence="6">
    <location>
        <begin position="44"/>
        <end position="67"/>
    </location>
</feature>
<sequence length="488" mass="55966">MGLYKKLFKQTAIYGLATVLPRMFSFLLVPLYTDLLPKAEYGKVSIIFAWMIFFNVILSYGMETAFFRFYNNETNKKKVIETATVSIFWSTIFFLIVALLYRNTLSNWSGIEAQYIIYTIWILVLDALVIVPFSKLRATQKPMIYAIIKIGNVVLNLILSLFFLLFLPKTAIANPNGFLSTFYLENFQIGYIFIANVLSSLATFVVLSPSYLQINWDFDFGLWKKMMRYGLPIMIAGIAFAINEQFDKILLGKLLPANIAEAQVGVYSACYKLGLFMVLYRTAYTLGIEPFFFSHASNENAPQTYATVTKYFVIFGSFILLAVIVFADVLKVLMIRDASYWEAMKVVPLIILANFFLGIYTNLSVWYKLIDKTYIGAYISIIGAIVTLALNFLLIPTMGYYGSAIATIIAYGSMMFISYYFGNKYYPIPYDIKKIGGYLIVSIGFSMLSFYVFRENYFVGIPLLILFLYFIYHNEKEILNRILKRNTN</sequence>
<keyword evidence="4 6" id="KW-1133">Transmembrane helix</keyword>
<protein>
    <submittedName>
        <fullName evidence="7">Oligosaccharide flippase family protein</fullName>
    </submittedName>
</protein>
<dbReference type="Pfam" id="PF01943">
    <property type="entry name" value="Polysacc_synt"/>
    <property type="match status" value="1"/>
</dbReference>
<evidence type="ECO:0000313" key="8">
    <source>
        <dbReference type="Proteomes" id="UP000490922"/>
    </source>
</evidence>
<feature type="transmembrane region" description="Helical" evidence="6">
    <location>
        <begin position="143"/>
        <end position="167"/>
    </location>
</feature>
<evidence type="ECO:0000256" key="5">
    <source>
        <dbReference type="ARBA" id="ARBA00023136"/>
    </source>
</evidence>
<comment type="subcellular location">
    <subcellularLocation>
        <location evidence="1">Cell membrane</location>
        <topology evidence="1">Multi-pass membrane protein</topology>
    </subcellularLocation>
</comment>
<feature type="transmembrane region" description="Helical" evidence="6">
    <location>
        <begin position="374"/>
        <end position="394"/>
    </location>
</feature>
<dbReference type="AlphaFoldDB" id="A0A7J5AHN6"/>
<comment type="caution">
    <text evidence="7">The sequence shown here is derived from an EMBL/GenBank/DDBJ whole genome shotgun (WGS) entry which is preliminary data.</text>
</comment>
<feature type="transmembrane region" description="Helical" evidence="6">
    <location>
        <begin position="12"/>
        <end position="32"/>
    </location>
</feature>
<keyword evidence="5 6" id="KW-0472">Membrane</keyword>
<dbReference type="OrthoDB" id="9814608at2"/>
<feature type="transmembrane region" description="Helical" evidence="6">
    <location>
        <begin position="347"/>
        <end position="367"/>
    </location>
</feature>
<dbReference type="InterPro" id="IPR002797">
    <property type="entry name" value="Polysacc_synth"/>
</dbReference>
<feature type="transmembrane region" description="Helical" evidence="6">
    <location>
        <begin position="266"/>
        <end position="287"/>
    </location>
</feature>
<dbReference type="InterPro" id="IPR050833">
    <property type="entry name" value="Poly_Biosynth_Transport"/>
</dbReference>
<dbReference type="PANTHER" id="PTHR30250">
    <property type="entry name" value="PST FAMILY PREDICTED COLANIC ACID TRANSPORTER"/>
    <property type="match status" value="1"/>
</dbReference>
<proteinExistence type="predicted"/>
<dbReference type="GO" id="GO:0005886">
    <property type="term" value="C:plasma membrane"/>
    <property type="evidence" value="ECO:0007669"/>
    <property type="project" value="UniProtKB-SubCell"/>
</dbReference>
<evidence type="ECO:0000313" key="7">
    <source>
        <dbReference type="EMBL" id="KAB1157030.1"/>
    </source>
</evidence>
<feature type="transmembrane region" description="Helical" evidence="6">
    <location>
        <begin position="113"/>
        <end position="131"/>
    </location>
</feature>
<feature type="transmembrane region" description="Helical" evidence="6">
    <location>
        <begin position="308"/>
        <end position="327"/>
    </location>
</feature>
<dbReference type="PANTHER" id="PTHR30250:SF11">
    <property type="entry name" value="O-ANTIGEN TRANSPORTER-RELATED"/>
    <property type="match status" value="1"/>
</dbReference>
<evidence type="ECO:0000256" key="4">
    <source>
        <dbReference type="ARBA" id="ARBA00022989"/>
    </source>
</evidence>
<organism evidence="7 8">
    <name type="scientific">Flavobacterium luteum</name>
    <dbReference type="NCBI Taxonomy" id="2026654"/>
    <lineage>
        <taxon>Bacteria</taxon>
        <taxon>Pseudomonadati</taxon>
        <taxon>Bacteroidota</taxon>
        <taxon>Flavobacteriia</taxon>
        <taxon>Flavobacteriales</taxon>
        <taxon>Flavobacteriaceae</taxon>
        <taxon>Flavobacterium</taxon>
    </lineage>
</organism>
<feature type="transmembrane region" description="Helical" evidence="6">
    <location>
        <begin position="187"/>
        <end position="208"/>
    </location>
</feature>
<evidence type="ECO:0000256" key="2">
    <source>
        <dbReference type="ARBA" id="ARBA00022475"/>
    </source>
</evidence>
<evidence type="ECO:0000256" key="3">
    <source>
        <dbReference type="ARBA" id="ARBA00022692"/>
    </source>
</evidence>
<gene>
    <name evidence="7" type="ORF">F6464_06715</name>
</gene>
<feature type="transmembrane region" description="Helical" evidence="6">
    <location>
        <begin position="400"/>
        <end position="423"/>
    </location>
</feature>
<accession>A0A7J5AHN6</accession>